<dbReference type="OrthoDB" id="2492023at2"/>
<evidence type="ECO:0000256" key="2">
    <source>
        <dbReference type="ARBA" id="ARBA00022729"/>
    </source>
</evidence>
<evidence type="ECO:0000256" key="4">
    <source>
        <dbReference type="ARBA" id="ARBA00023139"/>
    </source>
</evidence>
<sequence>MGKKKWAGMLAFVLVIVAGCSGGGGGSPQSQESNQKTEELTVELFDRNNVPEGQGTLMDNQWTRWIQQEMLKQGVKVTFVPVPRSQETDKLNVMMAAGNAPDIVFTYDRLLFTKYALSDGLADLTESLNKYGPELKKALGDKVLANGVINGKQYAIPAVRSNTNHYGSFIRQDWLDKLGLKAPTTTEELVNVLKAFKEKDPGGIGANNLIPWERVPQDPNKFSTEFLLYDLMASFFKDNSLKTRFTTPEPAREGFKDFMLFMNTMYKNGLLNREFATSDNKTQMANVTKGVAGFFTEGAWVPYSSVPSPYSVLQKSVPTAKLTPIEVFKNPDGHYYKTNYPPLGLYIFTPKTSKHVDAVVKYLNWMAKPDVTQTLAFGLEGKNFKMDNGIPTPISAEENNKTMNWIMPDLKLIYNGNPPMPQAQSDALLKLTAQPYGDFAVLSNQIAAKDAVSDVLFNEPVEAEVKNNPQIVKTEQEYWIKMVTATDFEATYAQFQNELKSRGIDQIITQRTALYNKTFK</sequence>
<dbReference type="Pfam" id="PF01547">
    <property type="entry name" value="SBP_bac_1"/>
    <property type="match status" value="1"/>
</dbReference>
<dbReference type="InterPro" id="IPR006059">
    <property type="entry name" value="SBP"/>
</dbReference>
<dbReference type="PANTHER" id="PTHR43649">
    <property type="entry name" value="ARABINOSE-BINDING PROTEIN-RELATED"/>
    <property type="match status" value="1"/>
</dbReference>
<dbReference type="AlphaFoldDB" id="A0A4R5KDU5"/>
<dbReference type="Proteomes" id="UP000295636">
    <property type="component" value="Unassembled WGS sequence"/>
</dbReference>
<keyword evidence="8" id="KW-1185">Reference proteome</keyword>
<name>A0A4R5KDU5_9BACL</name>
<proteinExistence type="predicted"/>
<keyword evidence="2 6" id="KW-0732">Signal</keyword>
<dbReference type="Gene3D" id="3.40.190.10">
    <property type="entry name" value="Periplasmic binding protein-like II"/>
    <property type="match status" value="2"/>
</dbReference>
<evidence type="ECO:0000256" key="5">
    <source>
        <dbReference type="ARBA" id="ARBA00023288"/>
    </source>
</evidence>
<dbReference type="PROSITE" id="PS51257">
    <property type="entry name" value="PROKAR_LIPOPROTEIN"/>
    <property type="match status" value="1"/>
</dbReference>
<gene>
    <name evidence="7" type="ORF">E1757_29350</name>
</gene>
<dbReference type="EMBL" id="SMRT01000019">
    <property type="protein sequence ID" value="TDF92815.1"/>
    <property type="molecule type" value="Genomic_DNA"/>
</dbReference>
<keyword evidence="1" id="KW-1003">Cell membrane</keyword>
<protein>
    <submittedName>
        <fullName evidence="7">Extracellular solute-binding protein</fullName>
    </submittedName>
</protein>
<keyword evidence="3" id="KW-0472">Membrane</keyword>
<evidence type="ECO:0000313" key="7">
    <source>
        <dbReference type="EMBL" id="TDF92815.1"/>
    </source>
</evidence>
<dbReference type="InterPro" id="IPR050490">
    <property type="entry name" value="Bact_solute-bd_prot1"/>
</dbReference>
<reference evidence="7 8" key="1">
    <citation type="submission" date="2019-03" db="EMBL/GenBank/DDBJ databases">
        <title>This is whole genome sequence of Paenibacillus sp MS74 strain.</title>
        <authorList>
            <person name="Trinh H.N."/>
        </authorList>
    </citation>
    <scope>NUCLEOTIDE SEQUENCE [LARGE SCALE GENOMIC DNA]</scope>
    <source>
        <strain evidence="7 8">MS74</strain>
    </source>
</reference>
<dbReference type="PANTHER" id="PTHR43649:SF33">
    <property type="entry name" value="POLYGALACTURONAN_RHAMNOGALACTURONAN-BINDING PROTEIN YTCQ"/>
    <property type="match status" value="1"/>
</dbReference>
<keyword evidence="5" id="KW-0449">Lipoprotein</keyword>
<feature type="signal peptide" evidence="6">
    <location>
        <begin position="1"/>
        <end position="22"/>
    </location>
</feature>
<accession>A0A4R5KDU5</accession>
<evidence type="ECO:0000256" key="1">
    <source>
        <dbReference type="ARBA" id="ARBA00022475"/>
    </source>
</evidence>
<organism evidence="7 8">
    <name type="scientific">Paenibacillus piri</name>
    <dbReference type="NCBI Taxonomy" id="2547395"/>
    <lineage>
        <taxon>Bacteria</taxon>
        <taxon>Bacillati</taxon>
        <taxon>Bacillota</taxon>
        <taxon>Bacilli</taxon>
        <taxon>Bacillales</taxon>
        <taxon>Paenibacillaceae</taxon>
        <taxon>Paenibacillus</taxon>
    </lineage>
</organism>
<keyword evidence="4" id="KW-0564">Palmitate</keyword>
<dbReference type="RefSeq" id="WP_133234935.1">
    <property type="nucleotide sequence ID" value="NZ_SMRT01000019.1"/>
</dbReference>
<comment type="caution">
    <text evidence="7">The sequence shown here is derived from an EMBL/GenBank/DDBJ whole genome shotgun (WGS) entry which is preliminary data.</text>
</comment>
<feature type="chain" id="PRO_5038371629" evidence="6">
    <location>
        <begin position="23"/>
        <end position="520"/>
    </location>
</feature>
<evidence type="ECO:0000313" key="8">
    <source>
        <dbReference type="Proteomes" id="UP000295636"/>
    </source>
</evidence>
<dbReference type="SUPFAM" id="SSF53850">
    <property type="entry name" value="Periplasmic binding protein-like II"/>
    <property type="match status" value="1"/>
</dbReference>
<evidence type="ECO:0000256" key="6">
    <source>
        <dbReference type="SAM" id="SignalP"/>
    </source>
</evidence>
<evidence type="ECO:0000256" key="3">
    <source>
        <dbReference type="ARBA" id="ARBA00023136"/>
    </source>
</evidence>